<evidence type="ECO:0000256" key="1">
    <source>
        <dbReference type="SAM" id="MobiDB-lite"/>
    </source>
</evidence>
<feature type="compositionally biased region" description="Basic residues" evidence="1">
    <location>
        <begin position="62"/>
        <end position="74"/>
    </location>
</feature>
<feature type="compositionally biased region" description="Low complexity" evidence="1">
    <location>
        <begin position="322"/>
        <end position="346"/>
    </location>
</feature>
<sequence>MEENRHLKETIEQFKHHMANSVNMAMPTIHNSISHNNESEIKSATKRRGRPKKSPQTTTKSNQRKLKKKKRPKKDPKAMMLRRVPMIISILVMALPTAKLTTRNLLYGVTNPNLINSQPFANALFAQPKAMSGNSNSNMALTDLRRVNSSGTPNNTNGVNFPRMEQRMVSQSGPTYSPSAGSNLIKLNTGQTITCAQYCQLLQGQQIKPDAAANTSVNTSSNNGSTNGMVLNGGLDNHAYLMPWSRIPSHGNTGGNSDTNGSEPNNNGPTAVSNTTTNSTGSNNSNASQSLIFPHFMPQQVVIQLQQKKAQAQQAHSSSVGASTTSTPSQTSTGQQQQANGQPHTNGTSHTTATPIYLPHNYHQLLLQQQYPNAQLVLPAGNQPYNPQQGQQVAFMQFQQS</sequence>
<feature type="region of interest" description="Disordered" evidence="1">
    <location>
        <begin position="307"/>
        <end position="355"/>
    </location>
</feature>
<feature type="region of interest" description="Disordered" evidence="1">
    <location>
        <begin position="32"/>
        <end position="80"/>
    </location>
</feature>
<proteinExistence type="predicted"/>
<keyword evidence="3" id="KW-1185">Reference proteome</keyword>
<gene>
    <name evidence="2" type="ORF">RFI_10184</name>
</gene>
<dbReference type="AlphaFoldDB" id="X6NMP3"/>
<protein>
    <submittedName>
        <fullName evidence="2">Uncharacterized protein</fullName>
    </submittedName>
</protein>
<organism evidence="2 3">
    <name type="scientific">Reticulomyxa filosa</name>
    <dbReference type="NCBI Taxonomy" id="46433"/>
    <lineage>
        <taxon>Eukaryota</taxon>
        <taxon>Sar</taxon>
        <taxon>Rhizaria</taxon>
        <taxon>Retaria</taxon>
        <taxon>Foraminifera</taxon>
        <taxon>Monothalamids</taxon>
        <taxon>Reticulomyxidae</taxon>
        <taxon>Reticulomyxa</taxon>
    </lineage>
</organism>
<reference evidence="2 3" key="1">
    <citation type="journal article" date="2013" name="Curr. Biol.">
        <title>The Genome of the Foraminiferan Reticulomyxa filosa.</title>
        <authorList>
            <person name="Glockner G."/>
            <person name="Hulsmann N."/>
            <person name="Schleicher M."/>
            <person name="Noegel A.A."/>
            <person name="Eichinger L."/>
            <person name="Gallinger C."/>
            <person name="Pawlowski J."/>
            <person name="Sierra R."/>
            <person name="Euteneuer U."/>
            <person name="Pillet L."/>
            <person name="Moustafa A."/>
            <person name="Platzer M."/>
            <person name="Groth M."/>
            <person name="Szafranski K."/>
            <person name="Schliwa M."/>
        </authorList>
    </citation>
    <scope>NUCLEOTIDE SEQUENCE [LARGE SCALE GENOMIC DNA]</scope>
</reference>
<feature type="compositionally biased region" description="Basic residues" evidence="1">
    <location>
        <begin position="44"/>
        <end position="53"/>
    </location>
</feature>
<name>X6NMP3_RETFI</name>
<comment type="caution">
    <text evidence="2">The sequence shown here is derived from an EMBL/GenBank/DDBJ whole genome shotgun (WGS) entry which is preliminary data.</text>
</comment>
<evidence type="ECO:0000313" key="3">
    <source>
        <dbReference type="Proteomes" id="UP000023152"/>
    </source>
</evidence>
<evidence type="ECO:0000313" key="2">
    <source>
        <dbReference type="EMBL" id="ETO26949.1"/>
    </source>
</evidence>
<dbReference type="EMBL" id="ASPP01007553">
    <property type="protein sequence ID" value="ETO26949.1"/>
    <property type="molecule type" value="Genomic_DNA"/>
</dbReference>
<feature type="region of interest" description="Disordered" evidence="1">
    <location>
        <begin position="246"/>
        <end position="289"/>
    </location>
</feature>
<feature type="compositionally biased region" description="Low complexity" evidence="1">
    <location>
        <begin position="270"/>
        <end position="288"/>
    </location>
</feature>
<dbReference type="Proteomes" id="UP000023152">
    <property type="component" value="Unassembled WGS sequence"/>
</dbReference>
<accession>X6NMP3</accession>